<proteinExistence type="predicted"/>
<name>C5MI12_CANTT</name>
<dbReference type="EMBL" id="GG692403">
    <property type="protein sequence ID" value="EER30709.1"/>
    <property type="molecule type" value="Genomic_DNA"/>
</dbReference>
<accession>C5MI12</accession>
<protein>
    <submittedName>
        <fullName evidence="1">Uncharacterized protein</fullName>
    </submittedName>
</protein>
<keyword evidence="2" id="KW-1185">Reference proteome</keyword>
<dbReference type="VEuPathDB" id="FungiDB:CTRG_05705"/>
<dbReference type="AlphaFoldDB" id="C5MI12"/>
<dbReference type="HOGENOM" id="CLU_095379_0_0_1"/>
<evidence type="ECO:0000313" key="2">
    <source>
        <dbReference type="Proteomes" id="UP000002037"/>
    </source>
</evidence>
<dbReference type="eggNOG" id="ENOG502SX3X">
    <property type="taxonomic scope" value="Eukaryota"/>
</dbReference>
<gene>
    <name evidence="1" type="ORF">CTRG_05705</name>
</gene>
<dbReference type="GeneID" id="8300920"/>
<dbReference type="Proteomes" id="UP000002037">
    <property type="component" value="Unassembled WGS sequence"/>
</dbReference>
<sequence>MWPFTKSSDDSNAKEDITKELPADLQLVFQREATSSLDGSKFIPERYAKIVESKLESLPEQQITSEDKLEFENYKIEYSIKSVKQINCSEIENYLLECNKHPWYKFWAIPNLKVSKDLKKCENLTVDGLKFLNYDKCYNIKHCDFIRYHLDKIYTKNFGDLGENVNDETSNLYYKDLHELFYKVWK</sequence>
<reference evidence="1 2" key="1">
    <citation type="journal article" date="2009" name="Nature">
        <title>Evolution of pathogenicity and sexual reproduction in eight Candida genomes.</title>
        <authorList>
            <person name="Butler G."/>
            <person name="Rasmussen M.D."/>
            <person name="Lin M.F."/>
            <person name="Santos M.A."/>
            <person name="Sakthikumar S."/>
            <person name="Munro C.A."/>
            <person name="Rheinbay E."/>
            <person name="Grabherr M."/>
            <person name="Forche A."/>
            <person name="Reedy J.L."/>
            <person name="Agrafioti I."/>
            <person name="Arnaud M.B."/>
            <person name="Bates S."/>
            <person name="Brown A.J."/>
            <person name="Brunke S."/>
            <person name="Costanzo M.C."/>
            <person name="Fitzpatrick D.A."/>
            <person name="de Groot P.W."/>
            <person name="Harris D."/>
            <person name="Hoyer L.L."/>
            <person name="Hube B."/>
            <person name="Klis F.M."/>
            <person name="Kodira C."/>
            <person name="Lennard N."/>
            <person name="Logue M.E."/>
            <person name="Martin R."/>
            <person name="Neiman A.M."/>
            <person name="Nikolaou E."/>
            <person name="Quail M.A."/>
            <person name="Quinn J."/>
            <person name="Santos M.C."/>
            <person name="Schmitzberger F.F."/>
            <person name="Sherlock G."/>
            <person name="Shah P."/>
            <person name="Silverstein K.A."/>
            <person name="Skrzypek M.S."/>
            <person name="Soll D."/>
            <person name="Staggs R."/>
            <person name="Stansfield I."/>
            <person name="Stumpf M.P."/>
            <person name="Sudbery P.E."/>
            <person name="Srikantha T."/>
            <person name="Zeng Q."/>
            <person name="Berman J."/>
            <person name="Berriman M."/>
            <person name="Heitman J."/>
            <person name="Gow N.A."/>
            <person name="Lorenz M.C."/>
            <person name="Birren B.W."/>
            <person name="Kellis M."/>
            <person name="Cuomo C.A."/>
        </authorList>
    </citation>
    <scope>NUCLEOTIDE SEQUENCE [LARGE SCALE GENOMIC DNA]</scope>
    <source>
        <strain evidence="2">ATCC MYA-3404 / T1</strain>
    </source>
</reference>
<dbReference type="OrthoDB" id="4072599at2759"/>
<dbReference type="STRING" id="294747.C5MI12"/>
<evidence type="ECO:0000313" key="1">
    <source>
        <dbReference type="EMBL" id="EER30709.1"/>
    </source>
</evidence>
<dbReference type="KEGG" id="ctp:CTRG_05705"/>
<dbReference type="RefSeq" id="XP_002551407.1">
    <property type="nucleotide sequence ID" value="XM_002551361.1"/>
</dbReference>
<organism evidence="1 2">
    <name type="scientific">Candida tropicalis (strain ATCC MYA-3404 / T1)</name>
    <name type="common">Yeast</name>
    <dbReference type="NCBI Taxonomy" id="294747"/>
    <lineage>
        <taxon>Eukaryota</taxon>
        <taxon>Fungi</taxon>
        <taxon>Dikarya</taxon>
        <taxon>Ascomycota</taxon>
        <taxon>Saccharomycotina</taxon>
        <taxon>Pichiomycetes</taxon>
        <taxon>Debaryomycetaceae</taxon>
        <taxon>Candida/Lodderomyces clade</taxon>
        <taxon>Candida</taxon>
    </lineage>
</organism>